<dbReference type="InterPro" id="IPR011989">
    <property type="entry name" value="ARM-like"/>
</dbReference>
<dbReference type="InterPro" id="IPR041653">
    <property type="entry name" value="Importin_rep_4"/>
</dbReference>
<dbReference type="Gene3D" id="1.25.10.10">
    <property type="entry name" value="Leucine-rich Repeat Variant"/>
    <property type="match status" value="1"/>
</dbReference>
<protein>
    <submittedName>
        <fullName evidence="2">Uncharacterized protein</fullName>
    </submittedName>
</protein>
<reference evidence="2 3" key="1">
    <citation type="journal article" date="2019" name="Nat. Ecol. Evol.">
        <title>Megaphylogeny resolves global patterns of mushroom evolution.</title>
        <authorList>
            <person name="Varga T."/>
            <person name="Krizsan K."/>
            <person name="Foldi C."/>
            <person name="Dima B."/>
            <person name="Sanchez-Garcia M."/>
            <person name="Sanchez-Ramirez S."/>
            <person name="Szollosi G.J."/>
            <person name="Szarkandi J.G."/>
            <person name="Papp V."/>
            <person name="Albert L."/>
            <person name="Andreopoulos W."/>
            <person name="Angelini C."/>
            <person name="Antonin V."/>
            <person name="Barry K.W."/>
            <person name="Bougher N.L."/>
            <person name="Buchanan P."/>
            <person name="Buyck B."/>
            <person name="Bense V."/>
            <person name="Catcheside P."/>
            <person name="Chovatia M."/>
            <person name="Cooper J."/>
            <person name="Damon W."/>
            <person name="Desjardin D."/>
            <person name="Finy P."/>
            <person name="Geml J."/>
            <person name="Haridas S."/>
            <person name="Hughes K."/>
            <person name="Justo A."/>
            <person name="Karasinski D."/>
            <person name="Kautmanova I."/>
            <person name="Kiss B."/>
            <person name="Kocsube S."/>
            <person name="Kotiranta H."/>
            <person name="LaButti K.M."/>
            <person name="Lechner B.E."/>
            <person name="Liimatainen K."/>
            <person name="Lipzen A."/>
            <person name="Lukacs Z."/>
            <person name="Mihaltcheva S."/>
            <person name="Morgado L.N."/>
            <person name="Niskanen T."/>
            <person name="Noordeloos M.E."/>
            <person name="Ohm R.A."/>
            <person name="Ortiz-Santana B."/>
            <person name="Ovrebo C."/>
            <person name="Racz N."/>
            <person name="Riley R."/>
            <person name="Savchenko A."/>
            <person name="Shiryaev A."/>
            <person name="Soop K."/>
            <person name="Spirin V."/>
            <person name="Szebenyi C."/>
            <person name="Tomsovsky M."/>
            <person name="Tulloss R.E."/>
            <person name="Uehling J."/>
            <person name="Grigoriev I.V."/>
            <person name="Vagvolgyi C."/>
            <person name="Papp T."/>
            <person name="Martin F.M."/>
            <person name="Miettinen O."/>
            <person name="Hibbett D.S."/>
            <person name="Nagy L.G."/>
        </authorList>
    </citation>
    <scope>NUCLEOTIDE SEQUENCE [LARGE SCALE GENOMIC DNA]</scope>
    <source>
        <strain evidence="2 3">FP101781</strain>
    </source>
</reference>
<comment type="caution">
    <text evidence="2">The sequence shown here is derived from an EMBL/GenBank/DDBJ whole genome shotgun (WGS) entry which is preliminary data.</text>
</comment>
<dbReference type="Proteomes" id="UP000298030">
    <property type="component" value="Unassembled WGS sequence"/>
</dbReference>
<dbReference type="EMBL" id="QPFP01000297">
    <property type="protein sequence ID" value="TEB17664.1"/>
    <property type="molecule type" value="Genomic_DNA"/>
</dbReference>
<name>A0A4Y7S894_COPMI</name>
<organism evidence="2 3">
    <name type="scientific">Coprinellus micaceus</name>
    <name type="common">Glistening ink-cap mushroom</name>
    <name type="synonym">Coprinus micaceus</name>
    <dbReference type="NCBI Taxonomy" id="71717"/>
    <lineage>
        <taxon>Eukaryota</taxon>
        <taxon>Fungi</taxon>
        <taxon>Dikarya</taxon>
        <taxon>Basidiomycota</taxon>
        <taxon>Agaricomycotina</taxon>
        <taxon>Agaricomycetes</taxon>
        <taxon>Agaricomycetidae</taxon>
        <taxon>Agaricales</taxon>
        <taxon>Agaricineae</taxon>
        <taxon>Psathyrellaceae</taxon>
        <taxon>Coprinellus</taxon>
    </lineage>
</organism>
<sequence length="203" mass="21109">MPQLILPAVDCGPTPTVSRPFPSRSASQSSNGGGGAFVFPLPGESPSASFGGGSNPFGSANGGSAGEDGEDNDAGDDGASGADAEEEMEKEERAALRLASLEVMVSLSEARPGMVKRVGGWVEVLVRGCLEGMGELEEEAGMGAGAGGEEWAREDVSTGFVGSPFPCVCLYSCILVRMNSFVFVRRRRVVRLDACVSVRRIRS</sequence>
<evidence type="ECO:0000313" key="3">
    <source>
        <dbReference type="Proteomes" id="UP000298030"/>
    </source>
</evidence>
<evidence type="ECO:0000313" key="2">
    <source>
        <dbReference type="EMBL" id="TEB17664.1"/>
    </source>
</evidence>
<dbReference type="GO" id="GO:0005634">
    <property type="term" value="C:nucleus"/>
    <property type="evidence" value="ECO:0007669"/>
    <property type="project" value="UniProtKB-SubCell"/>
</dbReference>
<feature type="compositionally biased region" description="Gly residues" evidence="1">
    <location>
        <begin position="50"/>
        <end position="66"/>
    </location>
</feature>
<dbReference type="STRING" id="71717.A0A4Y7S894"/>
<dbReference type="Pfam" id="PF18808">
    <property type="entry name" value="Importin_rep_4"/>
    <property type="match status" value="1"/>
</dbReference>
<dbReference type="AlphaFoldDB" id="A0A4Y7S894"/>
<accession>A0A4Y7S894</accession>
<feature type="compositionally biased region" description="Acidic residues" evidence="1">
    <location>
        <begin position="67"/>
        <end position="76"/>
    </location>
</feature>
<evidence type="ECO:0000256" key="1">
    <source>
        <dbReference type="SAM" id="MobiDB-lite"/>
    </source>
</evidence>
<keyword evidence="3" id="KW-1185">Reference proteome</keyword>
<gene>
    <name evidence="2" type="ORF">FA13DRAFT_700768</name>
</gene>
<feature type="region of interest" description="Disordered" evidence="1">
    <location>
        <begin position="1"/>
        <end position="88"/>
    </location>
</feature>
<proteinExistence type="predicted"/>